<name>A0AAN6S1D6_9PEZI</name>
<gene>
    <name evidence="3" type="ORF">QBC46DRAFT_20748</name>
</gene>
<dbReference type="EMBL" id="MU853869">
    <property type="protein sequence ID" value="KAK3936890.1"/>
    <property type="molecule type" value="Genomic_DNA"/>
</dbReference>
<feature type="compositionally biased region" description="Basic and acidic residues" evidence="1">
    <location>
        <begin position="431"/>
        <end position="450"/>
    </location>
</feature>
<feature type="compositionally biased region" description="Basic and acidic residues" evidence="1">
    <location>
        <begin position="156"/>
        <end position="165"/>
    </location>
</feature>
<dbReference type="InterPro" id="IPR003615">
    <property type="entry name" value="HNH_nuc"/>
</dbReference>
<feature type="domain" description="HNH nuclease" evidence="2">
    <location>
        <begin position="195"/>
        <end position="283"/>
    </location>
</feature>
<feature type="region of interest" description="Disordered" evidence="1">
    <location>
        <begin position="431"/>
        <end position="473"/>
    </location>
</feature>
<keyword evidence="4" id="KW-1185">Reference proteome</keyword>
<dbReference type="Pfam" id="PF13391">
    <property type="entry name" value="HNH_2"/>
    <property type="match status" value="1"/>
</dbReference>
<evidence type="ECO:0000259" key="2">
    <source>
        <dbReference type="Pfam" id="PF13391"/>
    </source>
</evidence>
<proteinExistence type="predicted"/>
<dbReference type="Proteomes" id="UP001303473">
    <property type="component" value="Unassembled WGS sequence"/>
</dbReference>
<organism evidence="3 4">
    <name type="scientific">Diplogelasinospora grovesii</name>
    <dbReference type="NCBI Taxonomy" id="303347"/>
    <lineage>
        <taxon>Eukaryota</taxon>
        <taxon>Fungi</taxon>
        <taxon>Dikarya</taxon>
        <taxon>Ascomycota</taxon>
        <taxon>Pezizomycotina</taxon>
        <taxon>Sordariomycetes</taxon>
        <taxon>Sordariomycetidae</taxon>
        <taxon>Sordariales</taxon>
        <taxon>Diplogelasinosporaceae</taxon>
        <taxon>Diplogelasinospora</taxon>
    </lineage>
</organism>
<evidence type="ECO:0000256" key="1">
    <source>
        <dbReference type="SAM" id="MobiDB-lite"/>
    </source>
</evidence>
<protein>
    <recommendedName>
        <fullName evidence="2">HNH nuclease domain-containing protein</fullName>
    </recommendedName>
</protein>
<reference evidence="4" key="1">
    <citation type="journal article" date="2023" name="Mol. Phylogenet. Evol.">
        <title>Genome-scale phylogeny and comparative genomics of the fungal order Sordariales.</title>
        <authorList>
            <person name="Hensen N."/>
            <person name="Bonometti L."/>
            <person name="Westerberg I."/>
            <person name="Brannstrom I.O."/>
            <person name="Guillou S."/>
            <person name="Cros-Aarteil S."/>
            <person name="Calhoun S."/>
            <person name="Haridas S."/>
            <person name="Kuo A."/>
            <person name="Mondo S."/>
            <person name="Pangilinan J."/>
            <person name="Riley R."/>
            <person name="LaButti K."/>
            <person name="Andreopoulos B."/>
            <person name="Lipzen A."/>
            <person name="Chen C."/>
            <person name="Yan M."/>
            <person name="Daum C."/>
            <person name="Ng V."/>
            <person name="Clum A."/>
            <person name="Steindorff A."/>
            <person name="Ohm R.A."/>
            <person name="Martin F."/>
            <person name="Silar P."/>
            <person name="Natvig D.O."/>
            <person name="Lalanne C."/>
            <person name="Gautier V."/>
            <person name="Ament-Velasquez S.L."/>
            <person name="Kruys A."/>
            <person name="Hutchinson M.I."/>
            <person name="Powell A.J."/>
            <person name="Barry K."/>
            <person name="Miller A.N."/>
            <person name="Grigoriev I.V."/>
            <person name="Debuchy R."/>
            <person name="Gladieux P."/>
            <person name="Hiltunen Thoren M."/>
            <person name="Johannesson H."/>
        </authorList>
    </citation>
    <scope>NUCLEOTIDE SEQUENCE [LARGE SCALE GENOMIC DNA]</scope>
    <source>
        <strain evidence="4">CBS 340.73</strain>
    </source>
</reference>
<evidence type="ECO:0000313" key="4">
    <source>
        <dbReference type="Proteomes" id="UP001303473"/>
    </source>
</evidence>
<accession>A0AAN6S1D6</accession>
<sequence>MTDQGAWHDDLRQKLESFYDSDADRQDLDALGRFLAITPDRAAPSIILPIEEMEERLQLAAKLEKHWKDSFSRLTLKDSREWKPFSTHQIAALMIVDLDDLRVYSRNPIFTYGILAGLCQIPSLTKIFLTKPQSHDDLWPLDLTPFTQTPSKKRRLSESSDRSFESDGTQFDQRGNAKRNTKQADKRLSLDENSCIILKTADPEVCHIVPFSANAKEDKRQALIRCFTGSVNPILFKGGDGFEQNEQVHKLFTSRLGVSDRKWNLISLDRQLHEWWGSFYFGLKCLGTALVAGKPDGIATLKLQFHWMPRREQPSKPLARTKQEFLDMFKGTYGDPSSGNPVVAAARPVSGRPIRTGDIFYVDIQTRHVHKMMLAFEIQWALVRIAAMTGGAEALELVGDEPDYLDESGQFLGLMAEFRANWDLFKDDISEYGSKSDEPLVKDAEDDGGKGKGKMVDPSGDELDGDKQGDDAT</sequence>
<feature type="region of interest" description="Disordered" evidence="1">
    <location>
        <begin position="149"/>
        <end position="185"/>
    </location>
</feature>
<evidence type="ECO:0000313" key="3">
    <source>
        <dbReference type="EMBL" id="KAK3936890.1"/>
    </source>
</evidence>
<dbReference type="AlphaFoldDB" id="A0AAN6S1D6"/>
<comment type="caution">
    <text evidence="3">The sequence shown here is derived from an EMBL/GenBank/DDBJ whole genome shotgun (WGS) entry which is preliminary data.</text>
</comment>